<organism evidence="1 2">
    <name type="scientific">Mycobacteroides abscessus</name>
    <dbReference type="NCBI Taxonomy" id="36809"/>
    <lineage>
        <taxon>Bacteria</taxon>
        <taxon>Bacillati</taxon>
        <taxon>Actinomycetota</taxon>
        <taxon>Actinomycetes</taxon>
        <taxon>Mycobacteriales</taxon>
        <taxon>Mycobacteriaceae</taxon>
        <taxon>Mycobacteroides</taxon>
    </lineage>
</organism>
<gene>
    <name evidence="1" type="ORF">ERS075579_02052</name>
</gene>
<name>A0A0U0ZKX2_9MYCO</name>
<evidence type="ECO:0000313" key="2">
    <source>
        <dbReference type="Proteomes" id="UP000045782"/>
    </source>
</evidence>
<sequence>MRPRTGKDRRKRLTGKTIDRHFGFAVAGTRTGYTVDPILLQQADEAEAVLERDRPASSA</sequence>
<evidence type="ECO:0000313" key="1">
    <source>
        <dbReference type="EMBL" id="CPV48898.1"/>
    </source>
</evidence>
<dbReference type="Proteomes" id="UP000045782">
    <property type="component" value="Unassembled WGS sequence"/>
</dbReference>
<protein>
    <submittedName>
        <fullName evidence="1">Putative transcriptional regulator, MerR family</fullName>
    </submittedName>
</protein>
<dbReference type="EMBL" id="CSWP01000003">
    <property type="protein sequence ID" value="CPV48898.1"/>
    <property type="molecule type" value="Genomic_DNA"/>
</dbReference>
<reference evidence="1 2" key="1">
    <citation type="submission" date="2015-03" db="EMBL/GenBank/DDBJ databases">
        <authorList>
            <person name="Murphy D."/>
        </authorList>
    </citation>
    <scope>NUCLEOTIDE SEQUENCE [LARGE SCALE GENOMIC DNA]</scope>
    <source>
        <strain evidence="1 2">PAP088</strain>
    </source>
</reference>
<proteinExistence type="predicted"/>
<accession>A0A0U0ZKX2</accession>
<dbReference type="AlphaFoldDB" id="A0A0U0ZKX2"/>